<name>A0AAW1T700_9CHLO</name>
<keyword evidence="5" id="KW-0175">Coiled coil</keyword>
<dbReference type="InterPro" id="IPR010919">
    <property type="entry name" value="SAND-like_dom_sf"/>
</dbReference>
<dbReference type="Pfam" id="PF01494">
    <property type="entry name" value="FAD_binding_3"/>
    <property type="match status" value="1"/>
</dbReference>
<keyword evidence="7" id="KW-1133">Transmembrane helix</keyword>
<feature type="region of interest" description="Disordered" evidence="6">
    <location>
        <begin position="331"/>
        <end position="422"/>
    </location>
</feature>
<reference evidence="9 10" key="1">
    <citation type="journal article" date="2024" name="Nat. Commun.">
        <title>Phylogenomics reveals the evolutionary origins of lichenization in chlorophyte algae.</title>
        <authorList>
            <person name="Puginier C."/>
            <person name="Libourel C."/>
            <person name="Otte J."/>
            <person name="Skaloud P."/>
            <person name="Haon M."/>
            <person name="Grisel S."/>
            <person name="Petersen M."/>
            <person name="Berrin J.G."/>
            <person name="Delaux P.M."/>
            <person name="Dal Grande F."/>
            <person name="Keller J."/>
        </authorList>
    </citation>
    <scope>NUCLEOTIDE SEQUENCE [LARGE SCALE GENOMIC DNA]</scope>
    <source>
        <strain evidence="9 10">SAG 2523</strain>
    </source>
</reference>
<evidence type="ECO:0000256" key="5">
    <source>
        <dbReference type="SAM" id="Coils"/>
    </source>
</evidence>
<evidence type="ECO:0000259" key="8">
    <source>
        <dbReference type="Pfam" id="PF01494"/>
    </source>
</evidence>
<dbReference type="EMBL" id="JALJOV010000333">
    <property type="protein sequence ID" value="KAK9864613.1"/>
    <property type="molecule type" value="Genomic_DNA"/>
</dbReference>
<keyword evidence="2" id="KW-0274">FAD</keyword>
<feature type="region of interest" description="Disordered" evidence="6">
    <location>
        <begin position="187"/>
        <end position="233"/>
    </location>
</feature>
<dbReference type="GO" id="GO:0004497">
    <property type="term" value="F:monooxygenase activity"/>
    <property type="evidence" value="ECO:0007669"/>
    <property type="project" value="UniProtKB-KW"/>
</dbReference>
<dbReference type="PANTHER" id="PTHR46972">
    <property type="entry name" value="MONOOXYGENASE ASQM-RELATED"/>
    <property type="match status" value="1"/>
</dbReference>
<protein>
    <recommendedName>
        <fullName evidence="8">FAD-binding domain-containing protein</fullName>
    </recommendedName>
</protein>
<feature type="domain" description="FAD-binding" evidence="8">
    <location>
        <begin position="1177"/>
        <end position="1218"/>
    </location>
</feature>
<feature type="region of interest" description="Disordered" evidence="6">
    <location>
        <begin position="1"/>
        <end position="20"/>
    </location>
</feature>
<proteinExistence type="predicted"/>
<dbReference type="GO" id="GO:0071949">
    <property type="term" value="F:FAD binding"/>
    <property type="evidence" value="ECO:0007669"/>
    <property type="project" value="InterPro"/>
</dbReference>
<feature type="compositionally biased region" description="Polar residues" evidence="6">
    <location>
        <begin position="381"/>
        <end position="392"/>
    </location>
</feature>
<comment type="caution">
    <text evidence="9">The sequence shown here is derived from an EMBL/GenBank/DDBJ whole genome shotgun (WGS) entry which is preliminary data.</text>
</comment>
<feature type="transmembrane region" description="Helical" evidence="7">
    <location>
        <begin position="1261"/>
        <end position="1283"/>
    </location>
</feature>
<dbReference type="InterPro" id="IPR002938">
    <property type="entry name" value="FAD-bd"/>
</dbReference>
<feature type="compositionally biased region" description="Low complexity" evidence="6">
    <location>
        <begin position="200"/>
        <end position="210"/>
    </location>
</feature>
<keyword evidence="3" id="KW-0560">Oxidoreductase</keyword>
<organism evidence="9 10">
    <name type="scientific">Apatococcus fuscideae</name>
    <dbReference type="NCBI Taxonomy" id="2026836"/>
    <lineage>
        <taxon>Eukaryota</taxon>
        <taxon>Viridiplantae</taxon>
        <taxon>Chlorophyta</taxon>
        <taxon>core chlorophytes</taxon>
        <taxon>Trebouxiophyceae</taxon>
        <taxon>Chlorellales</taxon>
        <taxon>Chlorellaceae</taxon>
        <taxon>Apatococcus</taxon>
    </lineage>
</organism>
<dbReference type="Gene3D" id="3.10.390.10">
    <property type="entry name" value="SAND domain-like"/>
    <property type="match status" value="1"/>
</dbReference>
<feature type="compositionally biased region" description="Low complexity" evidence="6">
    <location>
        <begin position="342"/>
        <end position="351"/>
    </location>
</feature>
<feature type="compositionally biased region" description="Basic residues" evidence="6">
    <location>
        <begin position="211"/>
        <end position="224"/>
    </location>
</feature>
<evidence type="ECO:0000256" key="2">
    <source>
        <dbReference type="ARBA" id="ARBA00022827"/>
    </source>
</evidence>
<keyword evidence="10" id="KW-1185">Reference proteome</keyword>
<keyword evidence="7" id="KW-0472">Membrane</keyword>
<keyword evidence="4" id="KW-0503">Monooxygenase</keyword>
<dbReference type="Gene3D" id="3.30.890.10">
    <property type="entry name" value="Methyl-cpg-binding Protein 2, Chain A"/>
    <property type="match status" value="1"/>
</dbReference>
<dbReference type="Gene3D" id="3.50.50.60">
    <property type="entry name" value="FAD/NAD(P)-binding domain"/>
    <property type="match status" value="2"/>
</dbReference>
<keyword evidence="7" id="KW-0812">Transmembrane</keyword>
<feature type="region of interest" description="Disordered" evidence="6">
    <location>
        <begin position="448"/>
        <end position="521"/>
    </location>
</feature>
<feature type="compositionally biased region" description="Polar residues" evidence="6">
    <location>
        <begin position="475"/>
        <end position="498"/>
    </location>
</feature>
<keyword evidence="1" id="KW-0285">Flavoprotein</keyword>
<accession>A0AAW1T700</accession>
<evidence type="ECO:0000256" key="6">
    <source>
        <dbReference type="SAM" id="MobiDB-lite"/>
    </source>
</evidence>
<evidence type="ECO:0000256" key="7">
    <source>
        <dbReference type="SAM" id="Phobius"/>
    </source>
</evidence>
<evidence type="ECO:0000313" key="10">
    <source>
        <dbReference type="Proteomes" id="UP001485043"/>
    </source>
</evidence>
<sequence>MQLSPFPEQPSLARSSRDPRLVAQARAEDLDYLPSFPDPFRHPFNSAFGQTALEPAFKSPGTQLRVEDPLCVGDILAGYPDLEADLEPSVGAETLHVGEPQRSLPAANPKAPRKVSRQLRNEAEVRADLKQFIREAGGEFDEEWKVERKLRQSGDSAGGADFYFILRGIRYRSKVDVLRHLGLANDDKIPRATGSSSRCGATGKPAASKGPKPKHAREKHKRSQRLQGTEDAADLSTTHAPVAVYCGDRAGMMNLQTNEILCSCEECHGRPADQQSFSAFGFEKHAGKASSHKWRETIKVEADQSGHVLSIAAWAEQKGVLLSCTSRKRERPSMAADEDMGSLPLSPLLKAAPKRRRTGGPSRQPKLGEVVCMEDRASEGPSHQQQTMSHEQQVGPRSAGSSELRAGSSSGAGTGPEGLDGDVMLQSRAHSASPGQPNYYLQEALQPLPSHRQGPAPSHEPTSRPGHQAPAAATLSGSNSHSQFRQAAANPTRSNSQGDAHHSGHGICTSFQPDPPMDELTGLEHENYQLAEEVAVLQAKLLEQNEAAEAGLKERDQANASLSLDNQQLRDQLAAAETQQAANAQLLMGREEELSRELDKAKAELDDMQQAASGAQPSEVLAAALRELQDMREEMEMLSDYLLKATSDKRALRSSNTSLEGQLKAQDAHLSHTKEALEERYRELDELNAERSGHFALGLREDQPDRGPGILKAASTSANSTASYLAGKRVCVAGAGIGGTAFALALEQACRDHNISPMPNIRVFERDPTPDARSSLGYSFTLEDEGEAKSGGLRVVRQLQRGLEEELAEYQEPGNGGYLCWQNFQPILELRRNEREDGKPQKQVEMRIARARLRQLLLARVPPEQMHYGKICTSAKPPAHAGGPVQLSFADGSSAECDLLVVADGANSKLRGSLLPDETNRYAGITMLYMVRSNSLLPAVGPGGAGAAAEVRVVAEVVLRTLSPFHPVHRNTLCTSGRSLLAGAEQSVPAPGCPGWGSRAYNELRLDYEEGRTVIVKTSMFKLLYREWYTQLRPLDNELDRLLLWLMQSGSYVPAAQWVMTRDGTGLVFSQGRTGPLEQLPGLLKKGLYISLGKTGVFNIISPVDRNTVMWALSFRAPQTKAAELNTLFKDPAAAQEYLAKEVPKLADGYTEPLQSMLRATPASSLIALPAQDKPPHPMHANGIVYIGDAWHAMSPFSGSGANMALLDAWELAQQLVTGGHSSAQAAIADFSIKSAPRSLQPIKTSRWFMYVAHSKGLTQLLYIVVFKTTSILLHMFSSLKALRKIRSKPS</sequence>
<dbReference type="SUPFAM" id="SSF51905">
    <property type="entry name" value="FAD/NAD(P)-binding domain"/>
    <property type="match status" value="1"/>
</dbReference>
<dbReference type="InterPro" id="IPR036188">
    <property type="entry name" value="FAD/NAD-bd_sf"/>
</dbReference>
<dbReference type="PANTHER" id="PTHR46972:SF1">
    <property type="entry name" value="FAD DEPENDENT OXIDOREDUCTASE DOMAIN-CONTAINING PROTEIN"/>
    <property type="match status" value="1"/>
</dbReference>
<dbReference type="Proteomes" id="UP001485043">
    <property type="component" value="Unassembled WGS sequence"/>
</dbReference>
<evidence type="ECO:0000313" key="9">
    <source>
        <dbReference type="EMBL" id="KAK9864613.1"/>
    </source>
</evidence>
<feature type="coiled-coil region" evidence="5">
    <location>
        <begin position="559"/>
        <end position="641"/>
    </location>
</feature>
<evidence type="ECO:0000256" key="4">
    <source>
        <dbReference type="ARBA" id="ARBA00023033"/>
    </source>
</evidence>
<evidence type="ECO:0000256" key="3">
    <source>
        <dbReference type="ARBA" id="ARBA00023002"/>
    </source>
</evidence>
<gene>
    <name evidence="9" type="ORF">WJX84_011928</name>
</gene>
<evidence type="ECO:0000256" key="1">
    <source>
        <dbReference type="ARBA" id="ARBA00022630"/>
    </source>
</evidence>